<evidence type="ECO:0000313" key="3">
    <source>
        <dbReference type="Proteomes" id="UP000703269"/>
    </source>
</evidence>
<dbReference type="AlphaFoldDB" id="A0A9P3GN60"/>
<evidence type="ECO:0000313" key="2">
    <source>
        <dbReference type="EMBL" id="GJE98510.1"/>
    </source>
</evidence>
<keyword evidence="1" id="KW-0732">Signal</keyword>
<feature type="signal peptide" evidence="1">
    <location>
        <begin position="1"/>
        <end position="20"/>
    </location>
</feature>
<reference evidence="2 3" key="1">
    <citation type="submission" date="2021-08" db="EMBL/GenBank/DDBJ databases">
        <title>Draft Genome Sequence of Phanerochaete sordida strain YK-624.</title>
        <authorList>
            <person name="Mori T."/>
            <person name="Dohra H."/>
            <person name="Suzuki T."/>
            <person name="Kawagishi H."/>
            <person name="Hirai H."/>
        </authorList>
    </citation>
    <scope>NUCLEOTIDE SEQUENCE [LARGE SCALE GENOMIC DNA]</scope>
    <source>
        <strain evidence="2 3">YK-624</strain>
    </source>
</reference>
<dbReference type="Proteomes" id="UP000703269">
    <property type="component" value="Unassembled WGS sequence"/>
</dbReference>
<keyword evidence="3" id="KW-1185">Reference proteome</keyword>
<feature type="chain" id="PRO_5040131684" evidence="1">
    <location>
        <begin position="21"/>
        <end position="149"/>
    </location>
</feature>
<name>A0A9P3GN60_9APHY</name>
<dbReference type="EMBL" id="BPQB01000089">
    <property type="protein sequence ID" value="GJE98510.1"/>
    <property type="molecule type" value="Genomic_DNA"/>
</dbReference>
<organism evidence="2 3">
    <name type="scientific">Phanerochaete sordida</name>
    <dbReference type="NCBI Taxonomy" id="48140"/>
    <lineage>
        <taxon>Eukaryota</taxon>
        <taxon>Fungi</taxon>
        <taxon>Dikarya</taxon>
        <taxon>Basidiomycota</taxon>
        <taxon>Agaricomycotina</taxon>
        <taxon>Agaricomycetes</taxon>
        <taxon>Polyporales</taxon>
        <taxon>Phanerochaetaceae</taxon>
        <taxon>Phanerochaete</taxon>
    </lineage>
</organism>
<accession>A0A9P3GN60</accession>
<sequence length="149" mass="15257">MSSYRSFVLSALAILPACLATVCSPGEIAIGKVATKAYGSVGGQITIEQGFMMDNSCQVFAQASSNNAVPLAAIFGGGSTICGPYNGKAAVQCDGAGNPATATDTNGNTWSCHATTDTGCNSQNYNVVACCDVTAHASRRRGFRFARQA</sequence>
<protein>
    <submittedName>
        <fullName evidence="2">Uncharacterized protein</fullName>
    </submittedName>
</protein>
<proteinExistence type="predicted"/>
<comment type="caution">
    <text evidence="2">The sequence shown here is derived from an EMBL/GenBank/DDBJ whole genome shotgun (WGS) entry which is preliminary data.</text>
</comment>
<evidence type="ECO:0000256" key="1">
    <source>
        <dbReference type="SAM" id="SignalP"/>
    </source>
</evidence>
<gene>
    <name evidence="2" type="ORF">PsYK624_147420</name>
</gene>